<keyword evidence="3" id="KW-1185">Reference proteome</keyword>
<gene>
    <name evidence="2" type="ORF">Syun_001534</name>
</gene>
<evidence type="ECO:0000313" key="3">
    <source>
        <dbReference type="Proteomes" id="UP001420932"/>
    </source>
</evidence>
<protein>
    <submittedName>
        <fullName evidence="2">Uncharacterized protein</fullName>
    </submittedName>
</protein>
<dbReference type="AlphaFoldDB" id="A0AAP0LI07"/>
<feature type="region of interest" description="Disordered" evidence="1">
    <location>
        <begin position="1"/>
        <end position="49"/>
    </location>
</feature>
<feature type="compositionally biased region" description="Basic and acidic residues" evidence="1">
    <location>
        <begin position="1"/>
        <end position="17"/>
    </location>
</feature>
<comment type="caution">
    <text evidence="2">The sequence shown here is derived from an EMBL/GenBank/DDBJ whole genome shotgun (WGS) entry which is preliminary data.</text>
</comment>
<organism evidence="2 3">
    <name type="scientific">Stephania yunnanensis</name>
    <dbReference type="NCBI Taxonomy" id="152371"/>
    <lineage>
        <taxon>Eukaryota</taxon>
        <taxon>Viridiplantae</taxon>
        <taxon>Streptophyta</taxon>
        <taxon>Embryophyta</taxon>
        <taxon>Tracheophyta</taxon>
        <taxon>Spermatophyta</taxon>
        <taxon>Magnoliopsida</taxon>
        <taxon>Ranunculales</taxon>
        <taxon>Menispermaceae</taxon>
        <taxon>Menispermoideae</taxon>
        <taxon>Cissampelideae</taxon>
        <taxon>Stephania</taxon>
    </lineage>
</organism>
<proteinExistence type="predicted"/>
<name>A0AAP0LI07_9MAGN</name>
<dbReference type="Proteomes" id="UP001420932">
    <property type="component" value="Unassembled WGS sequence"/>
</dbReference>
<evidence type="ECO:0000313" key="2">
    <source>
        <dbReference type="EMBL" id="KAK9169394.1"/>
    </source>
</evidence>
<evidence type="ECO:0000256" key="1">
    <source>
        <dbReference type="SAM" id="MobiDB-lite"/>
    </source>
</evidence>
<sequence length="49" mass="5402">MEEGGKAIELEPSRTVEEESEPNDFEPSLMVKEGEGAHSGLDIQNEISR</sequence>
<dbReference type="EMBL" id="JBBNAF010000001">
    <property type="protein sequence ID" value="KAK9169394.1"/>
    <property type="molecule type" value="Genomic_DNA"/>
</dbReference>
<accession>A0AAP0LI07</accession>
<reference evidence="2 3" key="1">
    <citation type="submission" date="2024-01" db="EMBL/GenBank/DDBJ databases">
        <title>Genome assemblies of Stephania.</title>
        <authorList>
            <person name="Yang L."/>
        </authorList>
    </citation>
    <scope>NUCLEOTIDE SEQUENCE [LARGE SCALE GENOMIC DNA]</scope>
    <source>
        <strain evidence="2">YNDBR</strain>
        <tissue evidence="2">Leaf</tissue>
    </source>
</reference>